<keyword evidence="1" id="KW-0472">Membrane</keyword>
<evidence type="ECO:0000313" key="2">
    <source>
        <dbReference type="EMBL" id="MBB2995467.1"/>
    </source>
</evidence>
<keyword evidence="1" id="KW-0812">Transmembrane</keyword>
<feature type="transmembrane region" description="Helical" evidence="1">
    <location>
        <begin position="100"/>
        <end position="118"/>
    </location>
</feature>
<proteinExistence type="predicted"/>
<dbReference type="Proteomes" id="UP000523000">
    <property type="component" value="Unassembled WGS sequence"/>
</dbReference>
<keyword evidence="3" id="KW-1185">Reference proteome</keyword>
<keyword evidence="1" id="KW-1133">Transmembrane helix</keyword>
<evidence type="ECO:0000256" key="1">
    <source>
        <dbReference type="SAM" id="Phobius"/>
    </source>
</evidence>
<gene>
    <name evidence="2" type="ORF">E9229_001658</name>
</gene>
<accession>A0A839QI62</accession>
<organism evidence="2 3">
    <name type="scientific">Paeniglutamicibacter cryotolerans</name>
    <dbReference type="NCBI Taxonomy" id="670079"/>
    <lineage>
        <taxon>Bacteria</taxon>
        <taxon>Bacillati</taxon>
        <taxon>Actinomycetota</taxon>
        <taxon>Actinomycetes</taxon>
        <taxon>Micrococcales</taxon>
        <taxon>Micrococcaceae</taxon>
        <taxon>Paeniglutamicibacter</taxon>
    </lineage>
</organism>
<protein>
    <submittedName>
        <fullName evidence="2">Uncharacterized protein</fullName>
    </submittedName>
</protein>
<sequence>MEDACGADPGWRRVELAKSLALAEGAAKAMAGRFGEPLWFCVLMGMLAGIGVTLLHLDGAGFAGAVVVGIFVALVSVRAIWRGRRVRDRPPLTHGRSHMWWVCAMLLLMGPVPMLTAVDALPWVLAKLLLLSAAFTLVYFKLSRAALRQAVKEGWVDDTF</sequence>
<reference evidence="2 3" key="1">
    <citation type="submission" date="2020-08" db="EMBL/GenBank/DDBJ databases">
        <title>Sequencing the genomes of 1000 actinobacteria strains.</title>
        <authorList>
            <person name="Klenk H.-P."/>
        </authorList>
    </citation>
    <scope>NUCLEOTIDE SEQUENCE [LARGE SCALE GENOMIC DNA]</scope>
    <source>
        <strain evidence="2 3">DSM 22826</strain>
    </source>
</reference>
<dbReference type="EMBL" id="JACHVS010000001">
    <property type="protein sequence ID" value="MBB2995467.1"/>
    <property type="molecule type" value="Genomic_DNA"/>
</dbReference>
<feature type="transmembrane region" description="Helical" evidence="1">
    <location>
        <begin position="124"/>
        <end position="142"/>
    </location>
</feature>
<evidence type="ECO:0000313" key="3">
    <source>
        <dbReference type="Proteomes" id="UP000523000"/>
    </source>
</evidence>
<dbReference type="RefSeq" id="WP_183510723.1">
    <property type="nucleotide sequence ID" value="NZ_BAABGK010000099.1"/>
</dbReference>
<feature type="transmembrane region" description="Helical" evidence="1">
    <location>
        <begin position="38"/>
        <end position="56"/>
    </location>
</feature>
<feature type="transmembrane region" description="Helical" evidence="1">
    <location>
        <begin position="62"/>
        <end position="80"/>
    </location>
</feature>
<name>A0A839QI62_9MICC</name>
<comment type="caution">
    <text evidence="2">The sequence shown here is derived from an EMBL/GenBank/DDBJ whole genome shotgun (WGS) entry which is preliminary data.</text>
</comment>
<dbReference type="AlphaFoldDB" id="A0A839QI62"/>